<feature type="signal peptide" evidence="6">
    <location>
        <begin position="1"/>
        <end position="18"/>
    </location>
</feature>
<dbReference type="InterPro" id="IPR010264">
    <property type="entry name" value="Self-incomp_S1"/>
</dbReference>
<keyword evidence="7" id="KW-1185">Reference proteome</keyword>
<name>A0A6J1GPL3_CUCMO</name>
<evidence type="ECO:0000313" key="7">
    <source>
        <dbReference type="Proteomes" id="UP000504609"/>
    </source>
</evidence>
<comment type="similarity">
    <text evidence="2 6">Belongs to the plant self-incompatibility (S1) protein family.</text>
</comment>
<evidence type="ECO:0000256" key="3">
    <source>
        <dbReference type="ARBA" id="ARBA00022471"/>
    </source>
</evidence>
<protein>
    <recommendedName>
        <fullName evidence="6">S-protein homolog</fullName>
    </recommendedName>
</protein>
<evidence type="ECO:0000256" key="5">
    <source>
        <dbReference type="ARBA" id="ARBA00022729"/>
    </source>
</evidence>
<dbReference type="GO" id="GO:0005576">
    <property type="term" value="C:extracellular region"/>
    <property type="evidence" value="ECO:0007669"/>
    <property type="project" value="UniProtKB-SubCell"/>
</dbReference>
<evidence type="ECO:0000256" key="6">
    <source>
        <dbReference type="RuleBase" id="RU367044"/>
    </source>
</evidence>
<sequence length="152" mass="17801">MIRNVAALFLVMVGLVGAQLEVESEKINVEPPRISSYNIHLVNDLQVLGITVHCKSKDDDLGVHNLPHRGDDYHFSFKINVWQSTLFWCRVEKQNAYISFECFWTEIHHRWLRNRCQDGDVGTCTWKFKDDGIYLRHNSANTDELVHTWINM</sequence>
<dbReference type="PANTHER" id="PTHR31232:SF155">
    <property type="entry name" value="PLANT SELF-INCOMPATIBILITY PROTEIN S1 FAMILY"/>
    <property type="match status" value="1"/>
</dbReference>
<evidence type="ECO:0000256" key="4">
    <source>
        <dbReference type="ARBA" id="ARBA00022525"/>
    </source>
</evidence>
<keyword evidence="3 6" id="KW-0713">Self-incompatibility</keyword>
<dbReference type="AlphaFoldDB" id="A0A6J1GPL3"/>
<keyword evidence="4 6" id="KW-0964">Secreted</keyword>
<evidence type="ECO:0000256" key="2">
    <source>
        <dbReference type="ARBA" id="ARBA00005581"/>
    </source>
</evidence>
<evidence type="ECO:0000313" key="8">
    <source>
        <dbReference type="RefSeq" id="XP_022953898.1"/>
    </source>
</evidence>
<gene>
    <name evidence="8" type="primary">LOC111456302</name>
</gene>
<organism evidence="7 8">
    <name type="scientific">Cucurbita moschata</name>
    <name type="common">Winter crookneck squash</name>
    <name type="synonym">Cucurbita pepo var. moschata</name>
    <dbReference type="NCBI Taxonomy" id="3662"/>
    <lineage>
        <taxon>Eukaryota</taxon>
        <taxon>Viridiplantae</taxon>
        <taxon>Streptophyta</taxon>
        <taxon>Embryophyta</taxon>
        <taxon>Tracheophyta</taxon>
        <taxon>Spermatophyta</taxon>
        <taxon>Magnoliopsida</taxon>
        <taxon>eudicotyledons</taxon>
        <taxon>Gunneridae</taxon>
        <taxon>Pentapetalae</taxon>
        <taxon>rosids</taxon>
        <taxon>fabids</taxon>
        <taxon>Cucurbitales</taxon>
        <taxon>Cucurbitaceae</taxon>
        <taxon>Cucurbiteae</taxon>
        <taxon>Cucurbita</taxon>
    </lineage>
</organism>
<dbReference type="PANTHER" id="PTHR31232">
    <property type="match status" value="1"/>
</dbReference>
<reference evidence="8" key="1">
    <citation type="submission" date="2025-08" db="UniProtKB">
        <authorList>
            <consortium name="RefSeq"/>
        </authorList>
    </citation>
    <scope>IDENTIFICATION</scope>
    <source>
        <tissue evidence="8">Young leaves</tissue>
    </source>
</reference>
<dbReference type="GeneID" id="111456302"/>
<dbReference type="RefSeq" id="XP_022953898.1">
    <property type="nucleotide sequence ID" value="XM_023098130.1"/>
</dbReference>
<dbReference type="Pfam" id="PF05938">
    <property type="entry name" value="Self-incomp_S1"/>
    <property type="match status" value="1"/>
</dbReference>
<dbReference type="KEGG" id="cmos:111456302"/>
<evidence type="ECO:0000256" key="1">
    <source>
        <dbReference type="ARBA" id="ARBA00004613"/>
    </source>
</evidence>
<comment type="subcellular location">
    <subcellularLocation>
        <location evidence="1 6">Secreted</location>
    </subcellularLocation>
</comment>
<feature type="chain" id="PRO_5027139212" description="S-protein homolog" evidence="6">
    <location>
        <begin position="19"/>
        <end position="152"/>
    </location>
</feature>
<accession>A0A6J1GPL3</accession>
<dbReference type="Proteomes" id="UP000504609">
    <property type="component" value="Unplaced"/>
</dbReference>
<proteinExistence type="inferred from homology"/>
<dbReference type="GO" id="GO:0060320">
    <property type="term" value="P:rejection of self pollen"/>
    <property type="evidence" value="ECO:0007669"/>
    <property type="project" value="UniProtKB-KW"/>
</dbReference>
<keyword evidence="5 6" id="KW-0732">Signal</keyword>